<feature type="compositionally biased region" description="Low complexity" evidence="1">
    <location>
        <begin position="377"/>
        <end position="392"/>
    </location>
</feature>
<name>A0A439DDK3_9PEZI</name>
<dbReference type="Proteomes" id="UP000286045">
    <property type="component" value="Unassembled WGS sequence"/>
</dbReference>
<sequence>MSFSHALQSLVFYVASCSPCHQAVHQHRLKKQAKKQREERQAEQAELGGYQQPEPFATNPYWQEEINMGPHIVRKQYKSPSMRHLTSAGGDTVSIGGGSIAANNSINAAKKAATWSSPRRAKSDPTDAVKNRVAVNNDVATTSAATRGKEKNVITNSITDSPTKGKAKTTIAPLTKKNLAAISRPAKAKDSDSWCTVSSAEGSTTRDGSATGEESAITAIIKRHCVENEKPNASMGRNTIVTVTNLDHPSPIRQSVHRRASPAITEYPHVPHNWNHRRYQREDEELWGSEWGHKLMDVIKHAGTSAGRLIESSLSKDAKRISDEEEEEANSYFKQVNPPVNDYHPPIISRAPLKRAVKWMVQPPPPAKVMDGKIPVSRGNSISSSSRSILRR</sequence>
<reference evidence="2 3" key="1">
    <citation type="submission" date="2018-12" db="EMBL/GenBank/DDBJ databases">
        <title>Draft genome sequence of Xylaria grammica IHI A82.</title>
        <authorList>
            <person name="Buettner E."/>
            <person name="Kellner H."/>
        </authorList>
    </citation>
    <scope>NUCLEOTIDE SEQUENCE [LARGE SCALE GENOMIC DNA]</scope>
    <source>
        <strain evidence="2 3">IHI A82</strain>
    </source>
</reference>
<organism evidence="2 3">
    <name type="scientific">Xylaria grammica</name>
    <dbReference type="NCBI Taxonomy" id="363999"/>
    <lineage>
        <taxon>Eukaryota</taxon>
        <taxon>Fungi</taxon>
        <taxon>Dikarya</taxon>
        <taxon>Ascomycota</taxon>
        <taxon>Pezizomycotina</taxon>
        <taxon>Sordariomycetes</taxon>
        <taxon>Xylariomycetidae</taxon>
        <taxon>Xylariales</taxon>
        <taxon>Xylariaceae</taxon>
        <taxon>Xylaria</taxon>
    </lineage>
</organism>
<evidence type="ECO:0000256" key="1">
    <source>
        <dbReference type="SAM" id="MobiDB-lite"/>
    </source>
</evidence>
<gene>
    <name evidence="2" type="ORF">EKO27_g2608</name>
</gene>
<accession>A0A439DDK3</accession>
<proteinExistence type="predicted"/>
<feature type="region of interest" description="Disordered" evidence="1">
    <location>
        <begin position="28"/>
        <end position="54"/>
    </location>
</feature>
<keyword evidence="3" id="KW-1185">Reference proteome</keyword>
<dbReference type="EMBL" id="RYZI01000049">
    <property type="protein sequence ID" value="RWA12507.1"/>
    <property type="molecule type" value="Genomic_DNA"/>
</dbReference>
<evidence type="ECO:0000313" key="3">
    <source>
        <dbReference type="Proteomes" id="UP000286045"/>
    </source>
</evidence>
<comment type="caution">
    <text evidence="2">The sequence shown here is derived from an EMBL/GenBank/DDBJ whole genome shotgun (WGS) entry which is preliminary data.</text>
</comment>
<dbReference type="AlphaFoldDB" id="A0A439DDK3"/>
<feature type="region of interest" description="Disordered" evidence="1">
    <location>
        <begin position="364"/>
        <end position="392"/>
    </location>
</feature>
<evidence type="ECO:0000313" key="2">
    <source>
        <dbReference type="EMBL" id="RWA12507.1"/>
    </source>
</evidence>
<protein>
    <submittedName>
        <fullName evidence="2">Uncharacterized protein</fullName>
    </submittedName>
</protein>